<feature type="chain" id="PRO_5014280665" description="Fibronectin type-III domain-containing protein" evidence="1">
    <location>
        <begin position="21"/>
        <end position="135"/>
    </location>
</feature>
<keyword evidence="1" id="KW-0732">Signal</keyword>
<reference evidence="3 4" key="1">
    <citation type="submission" date="2017-07" db="EMBL/GenBank/DDBJ databases">
        <title>Recovery of genomes from metagenomes via a dereplication, aggregation, and scoring strategy.</title>
        <authorList>
            <person name="Sieber C.M."/>
            <person name="Probst A.J."/>
            <person name="Sharrar A."/>
            <person name="Thomas B.C."/>
            <person name="Hess M."/>
            <person name="Tringe S.G."/>
            <person name="Banfield J.F."/>
        </authorList>
    </citation>
    <scope>NUCLEOTIDE SEQUENCE [LARGE SCALE GENOMIC DNA]</scope>
    <source>
        <strain evidence="3">JGI_Cruoil_03_51_56</strain>
    </source>
</reference>
<dbReference type="PROSITE" id="PS51257">
    <property type="entry name" value="PROKAR_LIPOPROTEIN"/>
    <property type="match status" value="1"/>
</dbReference>
<organism evidence="3 4">
    <name type="scientific">candidate division WOR-3 bacterium JGI_Cruoil_03_51_56</name>
    <dbReference type="NCBI Taxonomy" id="1973747"/>
    <lineage>
        <taxon>Bacteria</taxon>
        <taxon>Bacteria division WOR-3</taxon>
    </lineage>
</organism>
<gene>
    <name evidence="3" type="ORF">CH330_01090</name>
    <name evidence="2" type="ORF">CH330_05415</name>
</gene>
<dbReference type="EMBL" id="NOZP01000093">
    <property type="protein sequence ID" value="OYD15549.1"/>
    <property type="molecule type" value="Genomic_DNA"/>
</dbReference>
<proteinExistence type="predicted"/>
<evidence type="ECO:0008006" key="5">
    <source>
        <dbReference type="Google" id="ProtNLM"/>
    </source>
</evidence>
<dbReference type="AlphaFoldDB" id="A0A235BXF9"/>
<dbReference type="Proteomes" id="UP000215559">
    <property type="component" value="Unassembled WGS sequence"/>
</dbReference>
<dbReference type="Gene3D" id="2.60.40.10">
    <property type="entry name" value="Immunoglobulins"/>
    <property type="match status" value="1"/>
</dbReference>
<evidence type="ECO:0000313" key="2">
    <source>
        <dbReference type="EMBL" id="OYD15549.1"/>
    </source>
</evidence>
<comment type="caution">
    <text evidence="3">The sequence shown here is derived from an EMBL/GenBank/DDBJ whole genome shotgun (WGS) entry which is preliminary data.</text>
</comment>
<name>A0A235BXF9_UNCW3</name>
<evidence type="ECO:0000313" key="4">
    <source>
        <dbReference type="Proteomes" id="UP000215559"/>
    </source>
</evidence>
<accession>A0A235BXF9</accession>
<sequence>MKRAIILAAILLLGCKNPFSFEPHDRNKTDPPAPPVPTVPSNGKFIKNWAYPQDVTFRWQPVSGTQFYQVEAYTDSILIPDNMCHFEDKIPSNEASITFHHYGTYWWHVRSYSPNWKWYTDWSELYSFILPNPAD</sequence>
<dbReference type="InterPro" id="IPR013783">
    <property type="entry name" value="Ig-like_fold"/>
</dbReference>
<protein>
    <recommendedName>
        <fullName evidence="5">Fibronectin type-III domain-containing protein</fullName>
    </recommendedName>
</protein>
<dbReference type="EMBL" id="NOZP01000025">
    <property type="protein sequence ID" value="OYD17038.1"/>
    <property type="molecule type" value="Genomic_DNA"/>
</dbReference>
<feature type="signal peptide" evidence="1">
    <location>
        <begin position="1"/>
        <end position="20"/>
    </location>
</feature>
<evidence type="ECO:0000256" key="1">
    <source>
        <dbReference type="SAM" id="SignalP"/>
    </source>
</evidence>
<evidence type="ECO:0000313" key="3">
    <source>
        <dbReference type="EMBL" id="OYD17038.1"/>
    </source>
</evidence>